<dbReference type="GO" id="GO:0015079">
    <property type="term" value="F:potassium ion transmembrane transporter activity"/>
    <property type="evidence" value="ECO:0007669"/>
    <property type="project" value="InterPro"/>
</dbReference>
<dbReference type="AlphaFoldDB" id="A0A2P7AL94"/>
<keyword evidence="3" id="KW-0812">Transmembrane</keyword>
<dbReference type="PANTHER" id="PTHR30540:SF79">
    <property type="entry name" value="LOW AFFINITY POTASSIUM TRANSPORT SYSTEM PROTEIN KUP"/>
    <property type="match status" value="1"/>
</dbReference>
<reference evidence="6" key="1">
    <citation type="submission" date="2017-11" db="EMBL/GenBank/DDBJ databases">
        <authorList>
            <person name="Kuznetsova I."/>
            <person name="Sazanova A."/>
            <person name="Chirak E."/>
            <person name="Safronova V."/>
            <person name="Willems A."/>
        </authorList>
    </citation>
    <scope>NUCLEOTIDE SEQUENCE [LARGE SCALE GENOMIC DNA]</scope>
    <source>
        <strain evidence="6">STM 196</strain>
    </source>
</reference>
<feature type="transmembrane region" description="Helical" evidence="3">
    <location>
        <begin position="113"/>
        <end position="132"/>
    </location>
</feature>
<keyword evidence="6" id="KW-1185">Reference proteome</keyword>
<protein>
    <submittedName>
        <fullName evidence="5">Potassium transporter Kup</fullName>
    </submittedName>
</protein>
<dbReference type="InterPro" id="IPR053951">
    <property type="entry name" value="K_trans_N"/>
</dbReference>
<gene>
    <name evidence="5" type="primary">trkD</name>
    <name evidence="5" type="ORF">CU102_28290</name>
</gene>
<keyword evidence="3" id="KW-1133">Transmembrane helix</keyword>
<name>A0A2P7AL94_9HYPH</name>
<dbReference type="Proteomes" id="UP000241444">
    <property type="component" value="Unassembled WGS sequence"/>
</dbReference>
<dbReference type="EMBL" id="PGGO01000078">
    <property type="protein sequence ID" value="PSH54988.1"/>
    <property type="molecule type" value="Genomic_DNA"/>
</dbReference>
<organism evidence="5 6">
    <name type="scientific">Phyllobacterium brassicacearum</name>
    <dbReference type="NCBI Taxonomy" id="314235"/>
    <lineage>
        <taxon>Bacteria</taxon>
        <taxon>Pseudomonadati</taxon>
        <taxon>Pseudomonadota</taxon>
        <taxon>Alphaproteobacteria</taxon>
        <taxon>Hyphomicrobiales</taxon>
        <taxon>Phyllobacteriaceae</taxon>
        <taxon>Phyllobacterium</taxon>
    </lineage>
</organism>
<keyword evidence="2" id="KW-0997">Cell inner membrane</keyword>
<proteinExistence type="inferred from homology"/>
<dbReference type="Pfam" id="PF02705">
    <property type="entry name" value="K_trans"/>
    <property type="match status" value="1"/>
</dbReference>
<comment type="caution">
    <text evidence="5">The sequence shown here is derived from an EMBL/GenBank/DDBJ whole genome shotgun (WGS) entry which is preliminary data.</text>
</comment>
<evidence type="ECO:0000259" key="4">
    <source>
        <dbReference type="Pfam" id="PF02705"/>
    </source>
</evidence>
<keyword evidence="2" id="KW-1003">Cell membrane</keyword>
<dbReference type="PANTHER" id="PTHR30540">
    <property type="entry name" value="OSMOTIC STRESS POTASSIUM TRANSPORTER"/>
    <property type="match status" value="1"/>
</dbReference>
<dbReference type="InterPro" id="IPR003855">
    <property type="entry name" value="K+_transporter"/>
</dbReference>
<sequence length="167" mass="17276">MGQPIGDEDGIAGSAVSEPDIHPKETFPVLVIGAIGVVYGDIGTSPIYAFREAIHAASSDGALIRADVLGIVSMIFWTLTLIVTIKYVLFVLRADNDGEGGILSLMALARASYRTRPALVLGIGIVGASLFYGDAVITPAISVLSAVEGLEVVAPALGPYIVPITLV</sequence>
<evidence type="ECO:0000313" key="5">
    <source>
        <dbReference type="EMBL" id="PSH54988.1"/>
    </source>
</evidence>
<keyword evidence="3" id="KW-0472">Membrane</keyword>
<evidence type="ECO:0000313" key="6">
    <source>
        <dbReference type="Proteomes" id="UP000241444"/>
    </source>
</evidence>
<dbReference type="RefSeq" id="WP_210204799.1">
    <property type="nucleotide sequence ID" value="NZ_PGGO01000078.1"/>
</dbReference>
<comment type="similarity">
    <text evidence="1">Belongs to the HAK/KUP transporter (TC 2.A.72) family.</text>
</comment>
<accession>A0A2P7AL94</accession>
<feature type="transmembrane region" description="Helical" evidence="3">
    <location>
        <begin position="68"/>
        <end position="92"/>
    </location>
</feature>
<feature type="domain" description="K+ potassium transporter integral membrane" evidence="4">
    <location>
        <begin position="31"/>
        <end position="167"/>
    </location>
</feature>
<feature type="non-terminal residue" evidence="5">
    <location>
        <position position="167"/>
    </location>
</feature>
<evidence type="ECO:0000256" key="3">
    <source>
        <dbReference type="SAM" id="Phobius"/>
    </source>
</evidence>
<evidence type="ECO:0000256" key="1">
    <source>
        <dbReference type="ARBA" id="ARBA00007019"/>
    </source>
</evidence>
<dbReference type="GO" id="GO:0016020">
    <property type="term" value="C:membrane"/>
    <property type="evidence" value="ECO:0007669"/>
    <property type="project" value="InterPro"/>
</dbReference>
<evidence type="ECO:0000256" key="2">
    <source>
        <dbReference type="ARBA" id="ARBA00022519"/>
    </source>
</evidence>